<dbReference type="InterPro" id="IPR003593">
    <property type="entry name" value="AAA+_ATPase"/>
</dbReference>
<dbReference type="EMBL" id="FCOC02000002">
    <property type="protein sequence ID" value="SAL17492.1"/>
    <property type="molecule type" value="Genomic_DNA"/>
</dbReference>
<evidence type="ECO:0000259" key="3">
    <source>
        <dbReference type="SMART" id="SM00833"/>
    </source>
</evidence>
<dbReference type="PANTHER" id="PTHR43603">
    <property type="entry name" value="COBW DOMAIN-CONTAINING PROTEIN DDB_G0274527"/>
    <property type="match status" value="1"/>
</dbReference>
<evidence type="ECO:0000259" key="2">
    <source>
        <dbReference type="SMART" id="SM00382"/>
    </source>
</evidence>
<sequence>MKAPRSFCGRAREFAPFQANAMNQPLPVTVLAGLPGAGKTTLVNHLLGGSHADHAGPRIALVSGETDHVSNEIARLAARGNVDAIVVEARGHDDPQSVAENLVFDDDIAQLDTVVTVIDAQNFPRDYASTAMLGHDEEGERTVVETLVAQVEFCDVIVINKTDLIDKTALAKLRDILHALNPRAEIIGTQFGVVPSKEVVNTDRFDFDATSSAPGWLAMLNAEPGATLIAANESGIGGFVYRARRPFHPERLWSLLHQEWTGVLRSKGFFWLATRSDIGGSLSQAGGALRHGPAGVWWAAQDRNEWPTGDAELEAEIAADWFGDADDTSIGDRRQELAIIGTALDEAHWRSAFDACLLTDEEWSLGAQAWASFGDPFPSWEIDDHEDHEHGHDHGDECDCGAHGHDH</sequence>
<dbReference type="SUPFAM" id="SSF52540">
    <property type="entry name" value="P-loop containing nucleoside triphosphate hydrolases"/>
    <property type="match status" value="1"/>
</dbReference>
<organism evidence="4 5">
    <name type="scientific">Caballeronia sordidicola</name>
    <name type="common">Burkholderia sordidicola</name>
    <dbReference type="NCBI Taxonomy" id="196367"/>
    <lineage>
        <taxon>Bacteria</taxon>
        <taxon>Pseudomonadati</taxon>
        <taxon>Pseudomonadota</taxon>
        <taxon>Betaproteobacteria</taxon>
        <taxon>Burkholderiales</taxon>
        <taxon>Burkholderiaceae</taxon>
        <taxon>Caballeronia</taxon>
    </lineage>
</organism>
<reference evidence="4 5" key="1">
    <citation type="submission" date="2016-01" db="EMBL/GenBank/DDBJ databases">
        <authorList>
            <person name="Oliw E.H."/>
        </authorList>
    </citation>
    <scope>NUCLEOTIDE SEQUENCE [LARGE SCALE GENOMIC DNA]</scope>
    <source>
        <strain evidence="4">LMG 22029</strain>
    </source>
</reference>
<evidence type="ECO:0000313" key="4">
    <source>
        <dbReference type="EMBL" id="SAL17492.1"/>
    </source>
</evidence>
<dbReference type="InterPro" id="IPR011629">
    <property type="entry name" value="CobW-like_C"/>
</dbReference>
<feature type="domain" description="AAA+ ATPase" evidence="2">
    <location>
        <begin position="25"/>
        <end position="183"/>
    </location>
</feature>
<dbReference type="PANTHER" id="PTHR43603:SF1">
    <property type="entry name" value="ZINC-REGULATED GTPASE METALLOPROTEIN ACTIVATOR 1"/>
    <property type="match status" value="1"/>
</dbReference>
<dbReference type="Pfam" id="PF07683">
    <property type="entry name" value="CobW_C"/>
    <property type="match status" value="1"/>
</dbReference>
<name>A0A158FC83_CABSO</name>
<gene>
    <name evidence="4" type="ORF">AWB64_01121</name>
</gene>
<protein>
    <submittedName>
        <fullName evidence="4">Cobalamin synthesis protein/P47K family protein</fullName>
    </submittedName>
</protein>
<dbReference type="InterPro" id="IPR027417">
    <property type="entry name" value="P-loop_NTPase"/>
</dbReference>
<feature type="domain" description="CobW C-terminal" evidence="3">
    <location>
        <begin position="236"/>
        <end position="357"/>
    </location>
</feature>
<dbReference type="Pfam" id="PF02492">
    <property type="entry name" value="cobW"/>
    <property type="match status" value="2"/>
</dbReference>
<accession>A0A158FC83</accession>
<dbReference type="InterPro" id="IPR003495">
    <property type="entry name" value="CobW/HypB/UreG_nucleotide-bd"/>
</dbReference>
<dbReference type="Proteomes" id="UP000054893">
    <property type="component" value="Unassembled WGS sequence"/>
</dbReference>
<comment type="function">
    <text evidence="1">Zinc chaperone that directly transfers zinc cofactor to target proteins, thereby activating them. Zinc is transferred from the CXCC motif in the GTPase domain to the zinc binding site in target proteins in a process requiring GTP hydrolysis.</text>
</comment>
<proteinExistence type="predicted"/>
<evidence type="ECO:0000313" key="5">
    <source>
        <dbReference type="Proteomes" id="UP000054893"/>
    </source>
</evidence>
<dbReference type="SMART" id="SM00833">
    <property type="entry name" value="CobW_C"/>
    <property type="match status" value="1"/>
</dbReference>
<dbReference type="AlphaFoldDB" id="A0A158FC83"/>
<dbReference type="Gene3D" id="3.40.50.300">
    <property type="entry name" value="P-loop containing nucleotide triphosphate hydrolases"/>
    <property type="match status" value="2"/>
</dbReference>
<dbReference type="InterPro" id="IPR051927">
    <property type="entry name" value="Zn_Chap_cDPG_Synth"/>
</dbReference>
<evidence type="ECO:0000256" key="1">
    <source>
        <dbReference type="ARBA" id="ARBA00045658"/>
    </source>
</evidence>
<dbReference type="SMART" id="SM00382">
    <property type="entry name" value="AAA"/>
    <property type="match status" value="1"/>
</dbReference>